<dbReference type="PANTHER" id="PTHR30589">
    <property type="entry name" value="PROLIPOPROTEIN DIACYLGLYCERYL TRANSFERASE"/>
    <property type="match status" value="1"/>
</dbReference>
<dbReference type="InterPro" id="IPR001640">
    <property type="entry name" value="Lgt"/>
</dbReference>
<accession>A0A1Z4EF82</accession>
<dbReference type="GO" id="GO:0042158">
    <property type="term" value="P:lipoprotein biosynthetic process"/>
    <property type="evidence" value="ECO:0007669"/>
    <property type="project" value="InterPro"/>
</dbReference>
<keyword evidence="6" id="KW-0472">Membrane</keyword>
<reference evidence="8" key="1">
    <citation type="submission" date="2017-06" db="EMBL/GenBank/DDBJ databases">
        <title>Complete Genome Sequence of Mycobacterium shigaense.</title>
        <authorList>
            <person name="Fukano H."/>
            <person name="Yoshida M."/>
            <person name="Kazumi Y."/>
            <person name="Ogura Y."/>
            <person name="Mitarai S."/>
            <person name="Hayashi T."/>
            <person name="Hoshino Y."/>
        </authorList>
    </citation>
    <scope>NUCLEOTIDE SEQUENCE [LARGE SCALE GENOMIC DNA]</scope>
    <source>
        <strain evidence="8">UN-152</strain>
    </source>
</reference>
<keyword evidence="4" id="KW-0812">Transmembrane</keyword>
<evidence type="ECO:0000313" key="7">
    <source>
        <dbReference type="EMBL" id="BAX91635.1"/>
    </source>
</evidence>
<evidence type="ECO:0000256" key="1">
    <source>
        <dbReference type="ARBA" id="ARBA00007150"/>
    </source>
</evidence>
<comment type="similarity">
    <text evidence="1">Belongs to the Lgt family.</text>
</comment>
<evidence type="ECO:0000256" key="3">
    <source>
        <dbReference type="ARBA" id="ARBA00022679"/>
    </source>
</evidence>
<proteinExistence type="inferred from homology"/>
<evidence type="ECO:0000313" key="8">
    <source>
        <dbReference type="Proteomes" id="UP000217736"/>
    </source>
</evidence>
<dbReference type="Pfam" id="PF01790">
    <property type="entry name" value="LGT"/>
    <property type="match status" value="1"/>
</dbReference>
<keyword evidence="8" id="KW-1185">Reference proteome</keyword>
<dbReference type="RefSeq" id="WP_096438353.1">
    <property type="nucleotide sequence ID" value="NZ_AP018164.1"/>
</dbReference>
<evidence type="ECO:0000256" key="2">
    <source>
        <dbReference type="ARBA" id="ARBA00022475"/>
    </source>
</evidence>
<sequence>MITEEPLRSSRWLGRRYLFHIGRLRIPSFAALLYVGFAVGVVWGGYVCGLGYLPFAISALALLVFALVGARIWFLVGHPEFVADRTGVAVMTNAGAGLYGGLALSFAASWPVLGLTGLEFWRFWDGGAVVLLVGMVVTRMGCLMNGCCSGRATSGPLGIWLPDDRGEWKRRYPAPLFEAAWSALILAVGVALHRPSDPAGLLFLGSAAAYGLGRLGLELLRADATRTGRPTRMNLAFSAVLALVSIAAFGLRLH</sequence>
<evidence type="ECO:0000256" key="6">
    <source>
        <dbReference type="ARBA" id="ARBA00023136"/>
    </source>
</evidence>
<dbReference type="AlphaFoldDB" id="A0A1Z4EF82"/>
<keyword evidence="5" id="KW-1133">Transmembrane helix</keyword>
<evidence type="ECO:0000256" key="4">
    <source>
        <dbReference type="ARBA" id="ARBA00022692"/>
    </source>
</evidence>
<dbReference type="PANTHER" id="PTHR30589:SF0">
    <property type="entry name" value="PHOSPHATIDYLGLYCEROL--PROLIPOPROTEIN DIACYLGLYCERYL TRANSFERASE"/>
    <property type="match status" value="1"/>
</dbReference>
<keyword evidence="2" id="KW-1003">Cell membrane</keyword>
<name>A0A1Z4EF82_9MYCO</name>
<dbReference type="GO" id="GO:0005886">
    <property type="term" value="C:plasma membrane"/>
    <property type="evidence" value="ECO:0007669"/>
    <property type="project" value="InterPro"/>
</dbReference>
<dbReference type="Proteomes" id="UP000217736">
    <property type="component" value="Chromosome"/>
</dbReference>
<keyword evidence="7" id="KW-0449">Lipoprotein</keyword>
<dbReference type="KEGG" id="mshg:MSG_01479"/>
<gene>
    <name evidence="7" type="primary">lgt_1</name>
    <name evidence="7" type="ORF">MSG_01479</name>
</gene>
<dbReference type="OrthoDB" id="871140at2"/>
<protein>
    <submittedName>
        <fullName evidence="7">Prolipoprotein diacylglyceryl transferase</fullName>
    </submittedName>
</protein>
<keyword evidence="3 7" id="KW-0808">Transferase</keyword>
<evidence type="ECO:0000256" key="5">
    <source>
        <dbReference type="ARBA" id="ARBA00022989"/>
    </source>
</evidence>
<dbReference type="GO" id="GO:0008961">
    <property type="term" value="F:phosphatidylglycerol-prolipoprotein diacylglyceryl transferase activity"/>
    <property type="evidence" value="ECO:0007669"/>
    <property type="project" value="InterPro"/>
</dbReference>
<dbReference type="EMBL" id="AP018164">
    <property type="protein sequence ID" value="BAX91635.1"/>
    <property type="molecule type" value="Genomic_DNA"/>
</dbReference>
<organism evidence="7 8">
    <name type="scientific">Mycobacterium shigaense</name>
    <dbReference type="NCBI Taxonomy" id="722731"/>
    <lineage>
        <taxon>Bacteria</taxon>
        <taxon>Bacillati</taxon>
        <taxon>Actinomycetota</taxon>
        <taxon>Actinomycetes</taxon>
        <taxon>Mycobacteriales</taxon>
        <taxon>Mycobacteriaceae</taxon>
        <taxon>Mycobacterium</taxon>
        <taxon>Mycobacterium simiae complex</taxon>
    </lineage>
</organism>